<keyword evidence="6 7" id="KW-0472">Membrane</keyword>
<gene>
    <name evidence="9" type="ORF">HU830_01895</name>
</gene>
<accession>A0A850R5X5</accession>
<evidence type="ECO:0000256" key="4">
    <source>
        <dbReference type="ARBA" id="ARBA00022692"/>
    </source>
</evidence>
<dbReference type="EMBL" id="JABZEC010000002">
    <property type="protein sequence ID" value="NVY95945.1"/>
    <property type="molecule type" value="Genomic_DNA"/>
</dbReference>
<feature type="transmembrane region" description="Helical" evidence="7">
    <location>
        <begin position="160"/>
        <end position="180"/>
    </location>
</feature>
<feature type="domain" description="Sulfatase N-terminal" evidence="8">
    <location>
        <begin position="263"/>
        <end position="544"/>
    </location>
</feature>
<keyword evidence="9" id="KW-0808">Transferase</keyword>
<keyword evidence="5 7" id="KW-1133">Transmembrane helix</keyword>
<dbReference type="InterPro" id="IPR000917">
    <property type="entry name" value="Sulfatase_N"/>
</dbReference>
<dbReference type="AlphaFoldDB" id="A0A850R5X5"/>
<dbReference type="PANTHER" id="PTHR47371:SF3">
    <property type="entry name" value="PHOSPHOGLYCEROL TRANSFERASE I"/>
    <property type="match status" value="1"/>
</dbReference>
<evidence type="ECO:0000256" key="6">
    <source>
        <dbReference type="ARBA" id="ARBA00023136"/>
    </source>
</evidence>
<dbReference type="GO" id="GO:0005886">
    <property type="term" value="C:plasma membrane"/>
    <property type="evidence" value="ECO:0007669"/>
    <property type="project" value="UniProtKB-SubCell"/>
</dbReference>
<dbReference type="Gene3D" id="3.40.720.10">
    <property type="entry name" value="Alkaline Phosphatase, subunit A"/>
    <property type="match status" value="1"/>
</dbReference>
<reference evidence="9 10" key="1">
    <citation type="submission" date="2020-06" db="EMBL/GenBank/DDBJ databases">
        <authorList>
            <person name="Kang J."/>
        </authorList>
    </citation>
    <scope>NUCLEOTIDE SEQUENCE [LARGE SCALE GENOMIC DNA]</scope>
    <source>
        <strain evidence="9 10">DCY120</strain>
    </source>
</reference>
<dbReference type="GO" id="GO:0016740">
    <property type="term" value="F:transferase activity"/>
    <property type="evidence" value="ECO:0007669"/>
    <property type="project" value="UniProtKB-KW"/>
</dbReference>
<dbReference type="InterPro" id="IPR017850">
    <property type="entry name" value="Alkaline_phosphatase_core_sf"/>
</dbReference>
<evidence type="ECO:0000256" key="7">
    <source>
        <dbReference type="SAM" id="Phobius"/>
    </source>
</evidence>
<dbReference type="InterPro" id="IPR050448">
    <property type="entry name" value="OpgB/LTA_synthase_biosynth"/>
</dbReference>
<dbReference type="PANTHER" id="PTHR47371">
    <property type="entry name" value="LIPOTEICHOIC ACID SYNTHASE"/>
    <property type="match status" value="1"/>
</dbReference>
<evidence type="ECO:0000256" key="1">
    <source>
        <dbReference type="ARBA" id="ARBA00004651"/>
    </source>
</evidence>
<dbReference type="SUPFAM" id="SSF53649">
    <property type="entry name" value="Alkaline phosphatase-like"/>
    <property type="match status" value="1"/>
</dbReference>
<keyword evidence="9" id="KW-0378">Hydrolase</keyword>
<sequence>MHRNLVKQVLYFVLRIGIIAVLAYLFYFLLQLTLTGDLVKNVGDLWGHFLDLKNPVFWVNYGITLSIIIFLIALIGDFYFGLAVSSSLFLIISFININKVVSRSEPLLPSDFSMVSQANSLIRMVKWQAILALIILMVVLFGLAFCLRRWTAAYWWQNHLWVWPLRLLVVLALGGNFWLLTQAGNEHSWVAKKLAAYEMVNTDHEQMANYQNRGFWVGFAFNVESTPMTKPDNYSPATVRKIVHRYQRRLATENKDKSFDKVNIIYILNESLSNPQRTKDRYPIVNNQNPMPFISQILDHPTENQASGYMVSPFFGGGTANIEFEANTGFSNYFLQSTPYQDIVSRRDYFPSVMNYLQVEGYQAQAYHPFSGTMYRRRQAYPALGIEKFQDQKQLKGLKQSPDSYYTSDFSTYPNIYAQQNRARQFSLVITMLKHMPYSAAVGEKSQFKLQHLIDNDADKTKRMQAYFQEVNSTDQAFKQLVEHYQNSKRKTIIAMYGDHYPGDGIYDTLLQQDPLKSHTTPFVMAANFKLDQQNYDYFSPNYMSLMLLKQLNYPLSPFYNLLQQVQEEVPVLTQPVQIDSDGKQTNGSDGEKGSWTTSQAYKDYQLIEYDLTYGQAYAQKYGMFKAPKD</sequence>
<dbReference type="Proteomes" id="UP000563523">
    <property type="component" value="Unassembled WGS sequence"/>
</dbReference>
<dbReference type="RefSeq" id="WP_176942117.1">
    <property type="nucleotide sequence ID" value="NZ_JABZEC010000002.1"/>
</dbReference>
<evidence type="ECO:0000313" key="10">
    <source>
        <dbReference type="Proteomes" id="UP000563523"/>
    </source>
</evidence>
<evidence type="ECO:0000259" key="8">
    <source>
        <dbReference type="Pfam" id="PF00884"/>
    </source>
</evidence>
<comment type="pathway">
    <text evidence="2">Cell wall biogenesis; lipoteichoic acid biosynthesis.</text>
</comment>
<dbReference type="CDD" id="cd16015">
    <property type="entry name" value="LTA_synthase"/>
    <property type="match status" value="1"/>
</dbReference>
<keyword evidence="10" id="KW-1185">Reference proteome</keyword>
<keyword evidence="4 7" id="KW-0812">Transmembrane</keyword>
<organism evidence="9 10">
    <name type="scientific">Bombilactobacillus apium</name>
    <dbReference type="NCBI Taxonomy" id="2675299"/>
    <lineage>
        <taxon>Bacteria</taxon>
        <taxon>Bacillati</taxon>
        <taxon>Bacillota</taxon>
        <taxon>Bacilli</taxon>
        <taxon>Lactobacillales</taxon>
        <taxon>Lactobacillaceae</taxon>
        <taxon>Bombilactobacillus</taxon>
    </lineage>
</organism>
<dbReference type="Pfam" id="PF00884">
    <property type="entry name" value="Sulfatase"/>
    <property type="match status" value="1"/>
</dbReference>
<feature type="transmembrane region" description="Helical" evidence="7">
    <location>
        <begin position="79"/>
        <end position="97"/>
    </location>
</feature>
<comment type="caution">
    <text evidence="9">The sequence shown here is derived from an EMBL/GenBank/DDBJ whole genome shotgun (WGS) entry which is preliminary data.</text>
</comment>
<evidence type="ECO:0000256" key="3">
    <source>
        <dbReference type="ARBA" id="ARBA00022475"/>
    </source>
</evidence>
<feature type="transmembrane region" description="Helical" evidence="7">
    <location>
        <begin position="55"/>
        <end position="74"/>
    </location>
</feature>
<keyword evidence="3" id="KW-1003">Cell membrane</keyword>
<name>A0A850R5X5_9LACO</name>
<evidence type="ECO:0000313" key="9">
    <source>
        <dbReference type="EMBL" id="NVY95945.1"/>
    </source>
</evidence>
<protein>
    <submittedName>
        <fullName evidence="9">Sulfatase-like hydrolase/transferase</fullName>
    </submittedName>
</protein>
<evidence type="ECO:0000256" key="2">
    <source>
        <dbReference type="ARBA" id="ARBA00004936"/>
    </source>
</evidence>
<proteinExistence type="predicted"/>
<feature type="transmembrane region" description="Helical" evidence="7">
    <location>
        <begin position="12"/>
        <end position="35"/>
    </location>
</feature>
<evidence type="ECO:0000256" key="5">
    <source>
        <dbReference type="ARBA" id="ARBA00022989"/>
    </source>
</evidence>
<comment type="subcellular location">
    <subcellularLocation>
        <location evidence="1">Cell membrane</location>
        <topology evidence="1">Multi-pass membrane protein</topology>
    </subcellularLocation>
</comment>
<dbReference type="GO" id="GO:0016787">
    <property type="term" value="F:hydrolase activity"/>
    <property type="evidence" value="ECO:0007669"/>
    <property type="project" value="UniProtKB-KW"/>
</dbReference>
<feature type="transmembrane region" description="Helical" evidence="7">
    <location>
        <begin position="127"/>
        <end position="148"/>
    </location>
</feature>